<comment type="similarity">
    <text evidence="2 6">Belongs to the nematode receptor-like protein srg family.</text>
</comment>
<feature type="transmembrane region" description="Helical" evidence="6">
    <location>
        <begin position="221"/>
        <end position="246"/>
    </location>
</feature>
<dbReference type="PANTHER" id="PTHR31552:SF8">
    <property type="entry name" value="SERPENTINE RECEPTOR CLASS GAMMA"/>
    <property type="match status" value="1"/>
</dbReference>
<feature type="transmembrane region" description="Helical" evidence="6">
    <location>
        <begin position="376"/>
        <end position="402"/>
    </location>
</feature>
<feature type="transmembrane region" description="Helical" evidence="6">
    <location>
        <begin position="179"/>
        <end position="200"/>
    </location>
</feature>
<keyword evidence="8" id="KW-1185">Reference proteome</keyword>
<feature type="transmembrane region" description="Helical" evidence="6">
    <location>
        <begin position="6"/>
        <end position="31"/>
    </location>
</feature>
<evidence type="ECO:0000256" key="3">
    <source>
        <dbReference type="ARBA" id="ARBA00022692"/>
    </source>
</evidence>
<reference evidence="7" key="1">
    <citation type="submission" date="2022-11" db="EMBL/GenBank/DDBJ databases">
        <authorList>
            <person name="Kikuchi T."/>
        </authorList>
    </citation>
    <scope>NUCLEOTIDE SEQUENCE</scope>
    <source>
        <strain evidence="7">PS1010</strain>
    </source>
</reference>
<dbReference type="EMBL" id="CANHGI010000003">
    <property type="protein sequence ID" value="CAI5444306.1"/>
    <property type="molecule type" value="Genomic_DNA"/>
</dbReference>
<comment type="subcellular location">
    <subcellularLocation>
        <location evidence="1">Membrane</location>
        <topology evidence="1">Multi-pass membrane protein</topology>
    </subcellularLocation>
</comment>
<name>A0A9P1IHN9_9PELO</name>
<feature type="transmembrane region" description="Helical" evidence="6">
    <location>
        <begin position="38"/>
        <end position="55"/>
    </location>
</feature>
<protein>
    <recommendedName>
        <fullName evidence="6">Serpentine receptor class gamma</fullName>
    </recommendedName>
</protein>
<organism evidence="7 8">
    <name type="scientific">Caenorhabditis angaria</name>
    <dbReference type="NCBI Taxonomy" id="860376"/>
    <lineage>
        <taxon>Eukaryota</taxon>
        <taxon>Metazoa</taxon>
        <taxon>Ecdysozoa</taxon>
        <taxon>Nematoda</taxon>
        <taxon>Chromadorea</taxon>
        <taxon>Rhabditida</taxon>
        <taxon>Rhabditina</taxon>
        <taxon>Rhabditomorpha</taxon>
        <taxon>Rhabditoidea</taxon>
        <taxon>Rhabditidae</taxon>
        <taxon>Peloderinae</taxon>
        <taxon>Caenorhabditis</taxon>
    </lineage>
</organism>
<feature type="transmembrane region" description="Helical" evidence="6">
    <location>
        <begin position="93"/>
        <end position="113"/>
    </location>
</feature>
<dbReference type="InterPro" id="IPR000609">
    <property type="entry name" value="7TM_GPCR_serpentine_rcpt_Srg"/>
</dbReference>
<gene>
    <name evidence="7" type="ORF">CAMP_LOCUS6943</name>
</gene>
<accession>A0A9P1IHN9</accession>
<feature type="transmembrane region" description="Helical" evidence="6">
    <location>
        <begin position="503"/>
        <end position="526"/>
    </location>
</feature>
<evidence type="ECO:0000256" key="1">
    <source>
        <dbReference type="ARBA" id="ARBA00004141"/>
    </source>
</evidence>
<feature type="transmembrane region" description="Helical" evidence="6">
    <location>
        <begin position="336"/>
        <end position="356"/>
    </location>
</feature>
<evidence type="ECO:0000256" key="5">
    <source>
        <dbReference type="ARBA" id="ARBA00023136"/>
    </source>
</evidence>
<evidence type="ECO:0000256" key="4">
    <source>
        <dbReference type="ARBA" id="ARBA00022989"/>
    </source>
</evidence>
<sequence length="562" mass="65817">MNNFQIAYTVVYVTISFVLYFLTIFVILKFWKEFNTSFFRIYVFNFFINITDYIAKLLVSGIASSTCKNDCLFSSWYKNQSVENPGNYPLPTIYTLLINCMFIQYSMIIIISINRFSIIFMFKNIEQIWNTRILPIIFLILPFFPLIITHPIFTNIAYFQYIEASDSYFAVTLANRTQIFEYVVIYMFFSTIISAILNFLSFCRLKKMQVQSSAKNGEKNMLFISFVYFVIQSLALLNFVFLMVFINPTNTNSWHSKIIYQTLDICYDLITLNAPWTSPNYFQIYLFNFFVNTTDYITSLFLSRIASSTCKNDCLFSSWFKNQSVENPGNYPLPTIYTLLINCMFIQYSMIIIISINRFSIIFMFKNIEQIWNTRILPIIFLILPFFPLIITHPIFTNIAYFQYVQTSDSYLATTLANRDEIFGYVVVFMFFSTIISAILNFVSFCRLKKMQVQNSNAAKNGEKNMLFISFVYFIIQSMALINFILLAIYITPENSDSTRSKIIYQTLDFTYDLITLNAPWTLIIFSQKSRKYLMRIFGAKNAANSKNSVFVSKIGHTMTIT</sequence>
<feature type="transmembrane region" description="Helical" evidence="6">
    <location>
        <begin position="422"/>
        <end position="446"/>
    </location>
</feature>
<evidence type="ECO:0000313" key="8">
    <source>
        <dbReference type="Proteomes" id="UP001152747"/>
    </source>
</evidence>
<evidence type="ECO:0000313" key="7">
    <source>
        <dbReference type="EMBL" id="CAI5444306.1"/>
    </source>
</evidence>
<dbReference type="GO" id="GO:0004888">
    <property type="term" value="F:transmembrane signaling receptor activity"/>
    <property type="evidence" value="ECO:0007669"/>
    <property type="project" value="InterPro"/>
</dbReference>
<dbReference type="GO" id="GO:0007606">
    <property type="term" value="P:sensory perception of chemical stimulus"/>
    <property type="evidence" value="ECO:0007669"/>
    <property type="project" value="UniProtKB-UniRule"/>
</dbReference>
<dbReference type="AlphaFoldDB" id="A0A9P1IHN9"/>
<proteinExistence type="inferred from homology"/>
<evidence type="ECO:0000256" key="2">
    <source>
        <dbReference type="ARBA" id="ARBA00005692"/>
    </source>
</evidence>
<evidence type="ECO:0000256" key="6">
    <source>
        <dbReference type="RuleBase" id="RU280813"/>
    </source>
</evidence>
<feature type="transmembrane region" description="Helical" evidence="6">
    <location>
        <begin position="467"/>
        <end position="491"/>
    </location>
</feature>
<dbReference type="Pfam" id="PF02118">
    <property type="entry name" value="Srg"/>
    <property type="match status" value="2"/>
</dbReference>
<comment type="caution">
    <text evidence="6">Lacks conserved residue(s) required for the propagation of feature annotation.</text>
</comment>
<dbReference type="Proteomes" id="UP001152747">
    <property type="component" value="Unassembled WGS sequence"/>
</dbReference>
<comment type="caution">
    <text evidence="7">The sequence shown here is derived from an EMBL/GenBank/DDBJ whole genome shotgun (WGS) entry which is preliminary data.</text>
</comment>
<dbReference type="PANTHER" id="PTHR31552">
    <property type="entry name" value="SERPENTINE RECEPTOR CLASS GAMMA"/>
    <property type="match status" value="1"/>
</dbReference>
<dbReference type="GO" id="GO:0016020">
    <property type="term" value="C:membrane"/>
    <property type="evidence" value="ECO:0007669"/>
    <property type="project" value="UniProtKB-SubCell"/>
</dbReference>
<feature type="transmembrane region" description="Helical" evidence="6">
    <location>
        <begin position="133"/>
        <end position="159"/>
    </location>
</feature>
<keyword evidence="3 6" id="KW-0812">Transmembrane</keyword>
<keyword evidence="4 6" id="KW-1133">Transmembrane helix</keyword>
<keyword evidence="5 6" id="KW-0472">Membrane</keyword>